<gene>
    <name evidence="2" type="ORF">V144x_09500</name>
</gene>
<feature type="transmembrane region" description="Helical" evidence="1">
    <location>
        <begin position="84"/>
        <end position="105"/>
    </location>
</feature>
<dbReference type="EMBL" id="CP037920">
    <property type="protein sequence ID" value="QDT95506.1"/>
    <property type="molecule type" value="Genomic_DNA"/>
</dbReference>
<protein>
    <submittedName>
        <fullName evidence="2">Uncharacterized protein</fullName>
    </submittedName>
</protein>
<evidence type="ECO:0000313" key="2">
    <source>
        <dbReference type="EMBL" id="QDT95506.1"/>
    </source>
</evidence>
<feature type="transmembrane region" description="Helical" evidence="1">
    <location>
        <begin position="112"/>
        <end position="130"/>
    </location>
</feature>
<name>A0A517VR59_9PLAN</name>
<dbReference type="Proteomes" id="UP000318704">
    <property type="component" value="Chromosome"/>
</dbReference>
<organism evidence="2 3">
    <name type="scientific">Gimesia aquarii</name>
    <dbReference type="NCBI Taxonomy" id="2527964"/>
    <lineage>
        <taxon>Bacteria</taxon>
        <taxon>Pseudomonadati</taxon>
        <taxon>Planctomycetota</taxon>
        <taxon>Planctomycetia</taxon>
        <taxon>Planctomycetales</taxon>
        <taxon>Planctomycetaceae</taxon>
        <taxon>Gimesia</taxon>
    </lineage>
</organism>
<keyword evidence="1" id="KW-0812">Transmembrane</keyword>
<accession>A0A517VR59</accession>
<evidence type="ECO:0000313" key="3">
    <source>
        <dbReference type="Proteomes" id="UP000318704"/>
    </source>
</evidence>
<reference evidence="2 3" key="1">
    <citation type="submission" date="2019-03" db="EMBL/GenBank/DDBJ databases">
        <title>Deep-cultivation of Planctomycetes and their phenomic and genomic characterization uncovers novel biology.</title>
        <authorList>
            <person name="Wiegand S."/>
            <person name="Jogler M."/>
            <person name="Boedeker C."/>
            <person name="Pinto D."/>
            <person name="Vollmers J."/>
            <person name="Rivas-Marin E."/>
            <person name="Kohn T."/>
            <person name="Peeters S.H."/>
            <person name="Heuer A."/>
            <person name="Rast P."/>
            <person name="Oberbeckmann S."/>
            <person name="Bunk B."/>
            <person name="Jeske O."/>
            <person name="Meyerdierks A."/>
            <person name="Storesund J.E."/>
            <person name="Kallscheuer N."/>
            <person name="Luecker S."/>
            <person name="Lage O.M."/>
            <person name="Pohl T."/>
            <person name="Merkel B.J."/>
            <person name="Hornburger P."/>
            <person name="Mueller R.-W."/>
            <person name="Bruemmer F."/>
            <person name="Labrenz M."/>
            <person name="Spormann A.M."/>
            <person name="Op den Camp H."/>
            <person name="Overmann J."/>
            <person name="Amann R."/>
            <person name="Jetten M.S.M."/>
            <person name="Mascher T."/>
            <person name="Medema M.H."/>
            <person name="Devos D.P."/>
            <person name="Kaster A.-K."/>
            <person name="Ovreas L."/>
            <person name="Rohde M."/>
            <person name="Galperin M.Y."/>
            <person name="Jogler C."/>
        </authorList>
    </citation>
    <scope>NUCLEOTIDE SEQUENCE [LARGE SCALE GENOMIC DNA]</scope>
    <source>
        <strain evidence="2 3">V144</strain>
    </source>
</reference>
<evidence type="ECO:0000256" key="1">
    <source>
        <dbReference type="SAM" id="Phobius"/>
    </source>
</evidence>
<proteinExistence type="predicted"/>
<keyword evidence="1" id="KW-1133">Transmembrane helix</keyword>
<keyword evidence="1" id="KW-0472">Membrane</keyword>
<dbReference type="AlphaFoldDB" id="A0A517VR59"/>
<sequence>METILGIAADDMQELLLVRLGIFSIMRWYIVAGIISALFGFFGVACGLLMLGTMAYYNTLYGPIEFSNGEYEGLDNIALVWQNVLQGCLVLLAGIGACIAANCWFKQKNRRGVIVFVVSILLSAIASLILRP</sequence>
<dbReference type="KEGG" id="gaw:V144x_09500"/>
<feature type="transmembrane region" description="Helical" evidence="1">
    <location>
        <begin position="28"/>
        <end position="57"/>
    </location>
</feature>